<evidence type="ECO:0000256" key="1">
    <source>
        <dbReference type="ARBA" id="ARBA00038454"/>
    </source>
</evidence>
<dbReference type="SUPFAM" id="SSF55781">
    <property type="entry name" value="GAF domain-like"/>
    <property type="match status" value="1"/>
</dbReference>
<protein>
    <submittedName>
        <fullName evidence="3">Histidine kinase</fullName>
    </submittedName>
</protein>
<dbReference type="Pfam" id="PF13185">
    <property type="entry name" value="GAF_2"/>
    <property type="match status" value="1"/>
</dbReference>
<dbReference type="Gene3D" id="3.30.450.40">
    <property type="match status" value="1"/>
</dbReference>
<dbReference type="GO" id="GO:0005829">
    <property type="term" value="C:cytosol"/>
    <property type="evidence" value="ECO:0007669"/>
    <property type="project" value="TreeGrafter"/>
</dbReference>
<dbReference type="Proteomes" id="UP000242972">
    <property type="component" value="Unassembled WGS sequence"/>
</dbReference>
<evidence type="ECO:0000313" key="4">
    <source>
        <dbReference type="Proteomes" id="UP000242972"/>
    </source>
</evidence>
<sequence>MANSWTADLTSADVLQFAEGILSGESNCIANLSNLAALLGQAFRRINWAGFYLREDATQDLVLGPFFGRPACTRITPPKGVIGQAVQMAQTLVVDNVLDFPGHIACDAASRSEIVVPVIVNGKIVLVIDVDSPEYGRFRSDDQMVLEMLADKISQAWPSMTWYQ</sequence>
<dbReference type="PANTHER" id="PTHR21021">
    <property type="entry name" value="GAF/PUTATIVE CYTOSKELETAL PROTEIN"/>
    <property type="match status" value="1"/>
</dbReference>
<organism evidence="3 4">
    <name type="scientific">Sulfobacillus benefaciens</name>
    <dbReference type="NCBI Taxonomy" id="453960"/>
    <lineage>
        <taxon>Bacteria</taxon>
        <taxon>Bacillati</taxon>
        <taxon>Bacillota</taxon>
        <taxon>Clostridia</taxon>
        <taxon>Eubacteriales</taxon>
        <taxon>Clostridiales Family XVII. Incertae Sedis</taxon>
        <taxon>Sulfobacillus</taxon>
    </lineage>
</organism>
<gene>
    <name evidence="3" type="ORF">C7B46_08850</name>
</gene>
<dbReference type="PANTHER" id="PTHR21021:SF15">
    <property type="entry name" value="FREE METHIONINE-R-SULFOXIDE REDUCTASE"/>
    <property type="match status" value="1"/>
</dbReference>
<dbReference type="InterPro" id="IPR051330">
    <property type="entry name" value="Phosphatase_reg/MetRdx"/>
</dbReference>
<keyword evidence="3" id="KW-0418">Kinase</keyword>
<feature type="domain" description="GAF" evidence="2">
    <location>
        <begin position="34"/>
        <end position="156"/>
    </location>
</feature>
<comment type="similarity">
    <text evidence="1">Belongs to the free Met sulfoxide reductase family.</text>
</comment>
<proteinExistence type="inferred from homology"/>
<comment type="caution">
    <text evidence="3">The sequence shown here is derived from an EMBL/GenBank/DDBJ whole genome shotgun (WGS) entry which is preliminary data.</text>
</comment>
<reference evidence="3 4" key="1">
    <citation type="journal article" date="2014" name="BMC Genomics">
        <title>Comparison of environmental and isolate Sulfobacillus genomes reveals diverse carbon, sulfur, nitrogen, and hydrogen metabolisms.</title>
        <authorList>
            <person name="Justice N.B."/>
            <person name="Norman A."/>
            <person name="Brown C.T."/>
            <person name="Singh A."/>
            <person name="Thomas B.C."/>
            <person name="Banfield J.F."/>
        </authorList>
    </citation>
    <scope>NUCLEOTIDE SEQUENCE [LARGE SCALE GENOMIC DNA]</scope>
    <source>
        <strain evidence="3">AMDSBA4</strain>
    </source>
</reference>
<keyword evidence="3" id="KW-0808">Transferase</keyword>
<dbReference type="InterPro" id="IPR003018">
    <property type="entry name" value="GAF"/>
</dbReference>
<dbReference type="GO" id="GO:0016301">
    <property type="term" value="F:kinase activity"/>
    <property type="evidence" value="ECO:0007669"/>
    <property type="project" value="UniProtKB-KW"/>
</dbReference>
<dbReference type="GO" id="GO:0033745">
    <property type="term" value="F:L-methionine-(R)-S-oxide reductase activity"/>
    <property type="evidence" value="ECO:0007669"/>
    <property type="project" value="TreeGrafter"/>
</dbReference>
<dbReference type="EMBL" id="PXYW01000017">
    <property type="protein sequence ID" value="PSR33755.1"/>
    <property type="molecule type" value="Genomic_DNA"/>
</dbReference>
<dbReference type="FunFam" id="3.30.450.40:FF:000008">
    <property type="entry name" value="GAF domain-containing proteins"/>
    <property type="match status" value="1"/>
</dbReference>
<dbReference type="AlphaFoldDB" id="A0A2T2XGW8"/>
<evidence type="ECO:0000259" key="2">
    <source>
        <dbReference type="Pfam" id="PF13185"/>
    </source>
</evidence>
<evidence type="ECO:0000313" key="3">
    <source>
        <dbReference type="EMBL" id="PSR33755.1"/>
    </source>
</evidence>
<dbReference type="InterPro" id="IPR029016">
    <property type="entry name" value="GAF-like_dom_sf"/>
</dbReference>
<name>A0A2T2XGW8_9FIRM</name>
<accession>A0A2T2XGW8</accession>